<organism evidence="1 2">
    <name type="scientific">Jeotgalibacillus salarius</name>
    <dbReference type="NCBI Taxonomy" id="546023"/>
    <lineage>
        <taxon>Bacteria</taxon>
        <taxon>Bacillati</taxon>
        <taxon>Bacillota</taxon>
        <taxon>Bacilli</taxon>
        <taxon>Bacillales</taxon>
        <taxon>Caryophanaceae</taxon>
        <taxon>Jeotgalibacillus</taxon>
    </lineage>
</organism>
<evidence type="ECO:0000313" key="2">
    <source>
        <dbReference type="Proteomes" id="UP000297776"/>
    </source>
</evidence>
<evidence type="ECO:0000313" key="1">
    <source>
        <dbReference type="EMBL" id="TFE02940.1"/>
    </source>
</evidence>
<reference evidence="1 2" key="1">
    <citation type="submission" date="2019-03" db="EMBL/GenBank/DDBJ databases">
        <authorList>
            <person name="Yang Y."/>
        </authorList>
    </citation>
    <scope>NUCLEOTIDE SEQUENCE [LARGE SCALE GENOMIC DNA]</scope>
    <source>
        <strain evidence="1 2">ASL-1</strain>
    </source>
</reference>
<keyword evidence="2" id="KW-1185">Reference proteome</keyword>
<dbReference type="EMBL" id="SORX01000002">
    <property type="protein sequence ID" value="TFE02940.1"/>
    <property type="molecule type" value="Genomic_DNA"/>
</dbReference>
<sequence length="136" mass="15868">MIDHQWFLAVLDTRPNEFEGYHYSVCFINQSESKIDQLTYTVSGQIKAYPRPISAEETRVLGDLKPHYVVEIEHVPKNGFIGDLTYTFDIIIGEKKETLHFFIPKQLIGAAYSMYDLPVVHQRGYFFLNKSDYLKE</sequence>
<gene>
    <name evidence="1" type="ORF">E2626_03790</name>
</gene>
<protein>
    <submittedName>
        <fullName evidence="1">Uncharacterized protein</fullName>
    </submittedName>
</protein>
<dbReference type="RefSeq" id="WP_134379836.1">
    <property type="nucleotide sequence ID" value="NZ_SORX01000002.1"/>
</dbReference>
<proteinExistence type="predicted"/>
<dbReference type="Proteomes" id="UP000297776">
    <property type="component" value="Unassembled WGS sequence"/>
</dbReference>
<accession>A0A4Y8LIT9</accession>
<name>A0A4Y8LIT9_9BACL</name>
<dbReference type="AlphaFoldDB" id="A0A4Y8LIT9"/>
<dbReference type="OrthoDB" id="2452316at2"/>
<comment type="caution">
    <text evidence="1">The sequence shown here is derived from an EMBL/GenBank/DDBJ whole genome shotgun (WGS) entry which is preliminary data.</text>
</comment>